<feature type="coiled-coil region" evidence="1">
    <location>
        <begin position="60"/>
        <end position="136"/>
    </location>
</feature>
<evidence type="ECO:0000256" key="1">
    <source>
        <dbReference type="SAM" id="Coils"/>
    </source>
</evidence>
<dbReference type="InterPro" id="IPR021350">
    <property type="entry name" value="DUF2968"/>
</dbReference>
<evidence type="ECO:0008006" key="4">
    <source>
        <dbReference type="Google" id="ProtNLM"/>
    </source>
</evidence>
<organism evidence="2 3">
    <name type="scientific">Burkholderia pyrrocinia</name>
    <name type="common">Pseudomonas pyrrocinia</name>
    <dbReference type="NCBI Taxonomy" id="60550"/>
    <lineage>
        <taxon>Bacteria</taxon>
        <taxon>Pseudomonadati</taxon>
        <taxon>Pseudomonadota</taxon>
        <taxon>Betaproteobacteria</taxon>
        <taxon>Burkholderiales</taxon>
        <taxon>Burkholderiaceae</taxon>
        <taxon>Burkholderia</taxon>
        <taxon>Burkholderia cepacia complex</taxon>
    </lineage>
</organism>
<protein>
    <recommendedName>
        <fullName evidence="4">DUF2968 domain-containing protein</fullName>
    </recommendedName>
</protein>
<dbReference type="Proteomes" id="UP000247755">
    <property type="component" value="Unassembled WGS sequence"/>
</dbReference>
<comment type="caution">
    <text evidence="2">The sequence shown here is derived from an EMBL/GenBank/DDBJ whole genome shotgun (WGS) entry which is preliminary data.</text>
</comment>
<dbReference type="Pfam" id="PF11180">
    <property type="entry name" value="DUF2968"/>
    <property type="match status" value="1"/>
</dbReference>
<gene>
    <name evidence="2" type="ORF">NA66_103349</name>
</gene>
<accession>A0A318HZR4</accession>
<evidence type="ECO:0000313" key="2">
    <source>
        <dbReference type="EMBL" id="PXX23833.1"/>
    </source>
</evidence>
<name>A0A318HZR4_BURPY</name>
<dbReference type="AlphaFoldDB" id="A0A318HZR4"/>
<evidence type="ECO:0000313" key="3">
    <source>
        <dbReference type="Proteomes" id="UP000247755"/>
    </source>
</evidence>
<keyword evidence="1" id="KW-0175">Coiled coil</keyword>
<dbReference type="EMBL" id="QJJY01000033">
    <property type="protein sequence ID" value="PXX23833.1"/>
    <property type="molecule type" value="Genomic_DNA"/>
</dbReference>
<proteinExistence type="predicted"/>
<reference evidence="2 3" key="1">
    <citation type="submission" date="2018-05" db="EMBL/GenBank/DDBJ databases">
        <title>Comparative genomics of bacterial root endophytes of switchgrass collected from native prairies over two seasons.</title>
        <authorList>
            <person name="Tang Y."/>
        </authorList>
    </citation>
    <scope>NUCLEOTIDE SEQUENCE [LARGE SCALE GENOMIC DNA]</scope>
    <source>
        <strain evidence="2 3">NFIX32</strain>
    </source>
</reference>
<sequence>MMTRDALTTLRTLQTFSYVVALLLHRTELSYYITLSQDGRLWRALNAAEFESAEVAFRHFEEQAVRLADIELRRTQLEAQNEHLVAMIEESQVQAERLRADLDNHLEQAQIANNRQQQVRKEVAQLEAQRLASQAQLNKAVRLIQQLRTTSNERIPNLTVRRIDI</sequence>